<dbReference type="PROSITE" id="PS52011">
    <property type="entry name" value="PEPTIDASE_M2"/>
    <property type="match status" value="2"/>
</dbReference>
<evidence type="ECO:0000256" key="2">
    <source>
        <dbReference type="ARBA" id="ARBA00008139"/>
    </source>
</evidence>
<evidence type="ECO:0000256" key="12">
    <source>
        <dbReference type="PIRSR" id="PIRSR601548-8"/>
    </source>
</evidence>
<evidence type="ECO:0000256" key="14">
    <source>
        <dbReference type="RuleBase" id="RU361144"/>
    </source>
</evidence>
<organism evidence="15 16">
    <name type="scientific">Ciona savignyi</name>
    <name type="common">Pacific transparent sea squirt</name>
    <dbReference type="NCBI Taxonomy" id="51511"/>
    <lineage>
        <taxon>Eukaryota</taxon>
        <taxon>Metazoa</taxon>
        <taxon>Chordata</taxon>
        <taxon>Tunicata</taxon>
        <taxon>Ascidiacea</taxon>
        <taxon>Phlebobranchia</taxon>
        <taxon>Cionidae</taxon>
        <taxon>Ciona</taxon>
    </lineage>
</organism>
<feature type="active site" description="Proton acceptor 1" evidence="6">
    <location>
        <position position="851"/>
    </location>
</feature>
<keyword evidence="14" id="KW-0121">Carboxypeptidase</keyword>
<comment type="similarity">
    <text evidence="2 13 14">Belongs to the peptidase M2 family.</text>
</comment>
<reference evidence="16" key="1">
    <citation type="submission" date="2003-08" db="EMBL/GenBank/DDBJ databases">
        <authorList>
            <person name="Birren B."/>
            <person name="Nusbaum C."/>
            <person name="Abebe A."/>
            <person name="Abouelleil A."/>
            <person name="Adekoya E."/>
            <person name="Ait-zahra M."/>
            <person name="Allen N."/>
            <person name="Allen T."/>
            <person name="An P."/>
            <person name="Anderson M."/>
            <person name="Anderson S."/>
            <person name="Arachchi H."/>
            <person name="Armbruster J."/>
            <person name="Bachantsang P."/>
            <person name="Baldwin J."/>
            <person name="Barry A."/>
            <person name="Bayul T."/>
            <person name="Blitshsteyn B."/>
            <person name="Bloom T."/>
            <person name="Blye J."/>
            <person name="Boguslavskiy L."/>
            <person name="Borowsky M."/>
            <person name="Boukhgalter B."/>
            <person name="Brunache A."/>
            <person name="Butler J."/>
            <person name="Calixte N."/>
            <person name="Calvo S."/>
            <person name="Camarata J."/>
            <person name="Campo K."/>
            <person name="Chang J."/>
            <person name="Cheshatsang Y."/>
            <person name="Citroen M."/>
            <person name="Collymore A."/>
            <person name="Considine T."/>
            <person name="Cook A."/>
            <person name="Cooke P."/>
            <person name="Corum B."/>
            <person name="Cuomo C."/>
            <person name="David R."/>
            <person name="Dawoe T."/>
            <person name="Degray S."/>
            <person name="Dodge S."/>
            <person name="Dooley K."/>
            <person name="Dorje P."/>
            <person name="Dorjee K."/>
            <person name="Dorris L."/>
            <person name="Duffey N."/>
            <person name="Dupes A."/>
            <person name="Elkins T."/>
            <person name="Engels R."/>
            <person name="Erickson J."/>
            <person name="Farina A."/>
            <person name="Faro S."/>
            <person name="Ferreira P."/>
            <person name="Fischer H."/>
            <person name="Fitzgerald M."/>
            <person name="Foley K."/>
            <person name="Gage D."/>
            <person name="Galagan J."/>
            <person name="Gearin G."/>
            <person name="Gnerre S."/>
            <person name="Gnirke A."/>
            <person name="Goyette A."/>
            <person name="Graham J."/>
            <person name="Grandbois E."/>
            <person name="Gyaltsen K."/>
            <person name="Hafez N."/>
            <person name="Hagopian D."/>
            <person name="Hagos B."/>
            <person name="Hall J."/>
            <person name="Hatcher B."/>
            <person name="Heller A."/>
            <person name="Higgins H."/>
            <person name="Honan T."/>
            <person name="Horn A."/>
            <person name="Houde N."/>
            <person name="Hughes L."/>
            <person name="Hulme W."/>
            <person name="Husby E."/>
            <person name="Iliev I."/>
            <person name="Jaffe D."/>
            <person name="Jones C."/>
            <person name="Kamal M."/>
            <person name="Kamat A."/>
            <person name="Kamvysselis M."/>
            <person name="Karlsson E."/>
            <person name="Kells C."/>
            <person name="Kieu A."/>
            <person name="Kisner P."/>
            <person name="Kodira C."/>
            <person name="Kulbokas E."/>
            <person name="Labutti K."/>
            <person name="Lama D."/>
            <person name="Landers T."/>
            <person name="Leger J."/>
            <person name="Levine S."/>
            <person name="Lewis D."/>
            <person name="Lewis T."/>
            <person name="Lindblad-toh K."/>
            <person name="Liu X."/>
            <person name="Lokyitsang T."/>
            <person name="Lokyitsang Y."/>
            <person name="Lucien O."/>
            <person name="Lui A."/>
            <person name="Ma L.J."/>
            <person name="Mabbitt R."/>
            <person name="Macdonald J."/>
            <person name="Maclean C."/>
            <person name="Major J."/>
            <person name="Manning J."/>
            <person name="Marabella R."/>
            <person name="Maru K."/>
            <person name="Matthews C."/>
            <person name="Mauceli E."/>
            <person name="Mccarthy M."/>
            <person name="Mcdonough S."/>
            <person name="Mcghee T."/>
            <person name="Meldrim J."/>
            <person name="Meneus L."/>
            <person name="Mesirov J."/>
            <person name="Mihalev A."/>
            <person name="Mihova T."/>
            <person name="Mikkelsen T."/>
            <person name="Mlenga V."/>
            <person name="Moru K."/>
            <person name="Mozes J."/>
            <person name="Mulrain L."/>
            <person name="Munson G."/>
            <person name="Naylor J."/>
            <person name="Newes C."/>
            <person name="Nguyen C."/>
            <person name="Nguyen N."/>
            <person name="Nguyen T."/>
            <person name="Nicol R."/>
            <person name="Nielsen C."/>
            <person name="Nizzari M."/>
            <person name="Norbu C."/>
            <person name="Norbu N."/>
            <person name="O'donnell P."/>
            <person name="Okoawo O."/>
            <person name="O'leary S."/>
            <person name="Omotosho B."/>
            <person name="O'neill K."/>
            <person name="Osman S."/>
            <person name="Parker S."/>
            <person name="Perrin D."/>
            <person name="Phunkhang P."/>
            <person name="Piqani B."/>
            <person name="Purcell S."/>
            <person name="Rachupka T."/>
            <person name="Ramasamy U."/>
            <person name="Rameau R."/>
            <person name="Ray V."/>
            <person name="Raymond C."/>
            <person name="Retta R."/>
            <person name="Richardson S."/>
            <person name="Rise C."/>
            <person name="Rodriguez J."/>
            <person name="Rogers J."/>
            <person name="Rogov P."/>
            <person name="Rutman M."/>
            <person name="Schupbach R."/>
            <person name="Seaman C."/>
            <person name="Settipalli S."/>
            <person name="Sharpe T."/>
            <person name="Sheridan J."/>
            <person name="Sherpa N."/>
            <person name="Shi J."/>
            <person name="Smirnov S."/>
            <person name="Smith C."/>
            <person name="Sougnez C."/>
            <person name="Spencer B."/>
            <person name="Stalker J."/>
            <person name="Stange-thomann N."/>
            <person name="Stavropoulos S."/>
            <person name="Stetson K."/>
            <person name="Stone C."/>
            <person name="Stone S."/>
            <person name="Stubbs M."/>
            <person name="Talamas J."/>
            <person name="Tchuinga P."/>
            <person name="Tenzing P."/>
            <person name="Tesfaye S."/>
            <person name="Theodore J."/>
            <person name="Thoulutsang Y."/>
            <person name="Topham K."/>
            <person name="Towey S."/>
            <person name="Tsamla T."/>
            <person name="Tsomo N."/>
            <person name="Vallee D."/>
            <person name="Vassiliev H."/>
            <person name="Venkataraman V."/>
            <person name="Vinson J."/>
            <person name="Vo A."/>
            <person name="Wade C."/>
            <person name="Wang S."/>
            <person name="Wangchuk T."/>
            <person name="Wangdi T."/>
            <person name="Whittaker C."/>
            <person name="Wilkinson J."/>
            <person name="Wu Y."/>
            <person name="Wyman D."/>
            <person name="Yadav S."/>
            <person name="Yang S."/>
            <person name="Yang X."/>
            <person name="Yeager S."/>
            <person name="Yee E."/>
            <person name="Young G."/>
            <person name="Zainoun J."/>
            <person name="Zembeck L."/>
            <person name="Zimmer A."/>
            <person name="Zody M."/>
            <person name="Lander E."/>
        </authorList>
    </citation>
    <scope>NUCLEOTIDE SEQUENCE [LARGE SCALE GENOMIC DNA]</scope>
</reference>
<feature type="binding site" evidence="12">
    <location>
        <position position="879"/>
    </location>
    <ligand>
        <name>Zn(2+)</name>
        <dbReference type="ChEBI" id="CHEBI:29105"/>
        <label>2</label>
        <note>catalytic</note>
    </ligand>
</feature>
<dbReference type="GO" id="GO:0006508">
    <property type="term" value="P:proteolysis"/>
    <property type="evidence" value="ECO:0007669"/>
    <property type="project" value="UniProtKB-KW"/>
</dbReference>
<comment type="cofactor">
    <cofactor evidence="1">
        <name>chloride</name>
        <dbReference type="ChEBI" id="CHEBI:17996"/>
    </cofactor>
</comment>
<dbReference type="SUPFAM" id="SSF55486">
    <property type="entry name" value="Metalloproteases ('zincins'), catalytic domain"/>
    <property type="match status" value="2"/>
</dbReference>
<reference evidence="15" key="3">
    <citation type="submission" date="2025-09" db="UniProtKB">
        <authorList>
            <consortium name="Ensembl"/>
        </authorList>
    </citation>
    <scope>IDENTIFICATION</scope>
</reference>
<dbReference type="CDD" id="cd06461">
    <property type="entry name" value="M2_ACE"/>
    <property type="match status" value="2"/>
</dbReference>
<keyword evidence="3" id="KW-0732">Signal</keyword>
<dbReference type="Pfam" id="PF01401">
    <property type="entry name" value="Peptidase_M2"/>
    <property type="match status" value="2"/>
</dbReference>
<evidence type="ECO:0000256" key="4">
    <source>
        <dbReference type="ARBA" id="ARBA00023157"/>
    </source>
</evidence>
<dbReference type="GO" id="GO:0004180">
    <property type="term" value="F:carboxypeptidase activity"/>
    <property type="evidence" value="ECO:0007669"/>
    <property type="project" value="UniProtKB-KW"/>
</dbReference>
<evidence type="ECO:0000256" key="10">
    <source>
        <dbReference type="PIRSR" id="PIRSR601548-3"/>
    </source>
</evidence>
<evidence type="ECO:0000256" key="8">
    <source>
        <dbReference type="PIRSR" id="PIRSR601548-11"/>
    </source>
</evidence>
<dbReference type="GO" id="GO:0005886">
    <property type="term" value="C:plasma membrane"/>
    <property type="evidence" value="ECO:0007669"/>
    <property type="project" value="TreeGrafter"/>
</dbReference>
<comment type="caution">
    <text evidence="13">Lacks conserved residue(s) required for the propagation of feature annotation.</text>
</comment>
<sequence>NRITAIYSKAKVCRPNEPTKCLMYEPGIINLFAKSRNYSELLWAWKGWRDAIGPKVRTDWERIIEIENIGARENNYTDEGAAWRTNYQVSNLRGKVEKLWAQLRPFYLQLHSYVRYKLKQEYGDHVNLTGPIPAHLLGEIWAMSWLNIYNLTKPYPNVNAFQVDKGMKDMNYTTHDMFVLADNFYQSMGLPAMPDNFWKYSMFTRPKNRSVVCYASAWNMGHDKQGKEDKILYRLKMCAVVNANYLYTVHHEMGHCQYYLAYNEAQPPEFRAGANNGFHEAIGDTAALSVINPTHLKKLGILKPVDAETKHQQNINFLLRRALEKVAFFPFSISLEFWRWDVFSGKITNQHLNAGWWENKLKYQGIYPPVERTEHDFDPASKYHVTSGTPYIRYFIAHILEFQFYETLCKLSGHKGPLHLCDFQGSKVAGRHFRKMLEMGNSKHWEDILRKLSGSCHMDAGSTLRFFKPLTQWLTTIKYNHVLSSILLRFKLLLKGVYSPENVWNLSDQWDANRLLSTYDCSYCRRMDKLESSETEHNLSRTKRDVESNEPLLSSVRLEDEDANFDLFQEDEQTSQKAKNDFFDRMIGLSHLPGMYGANTFNVMITAIYSKAKVCRPNEPTKCLMYEPGIINLFAKSRNYSELLWAWKGWRDAIGPKVRTDWERIIEIENIGARENNYTDEGAAWRTNYQVSNLRGKVEKLWAQLRPFYLQLHSYVRYKLKQEYGDHVNLTGPIPAHLLGEIWAMSWLNIYNITKPYPNVNAFQVDEGMKDMNYTTHDMFVLADNFYQSMGLPAMPDNFWKYSMFTRPKNRSVVCYASASDMGHDKQGNEDVRIKMCAVVNANYLYTVHHEMGHCQYYLAYNEAQPPEFRAGANNGFHEAIGDTAALSVINPTHLKKLGILKPVDAENKHQQNINFLLRRALEKVAFFPFSISLEFWRWDVFSGKITNQHLNAGWWENKLKYQGIYPPVERTEHDFDPASKYHVTSGTPYIRYFIAHILEFQLYETLCKLSGHKGPLHLCDFQGSKVAGRHFRKMLEMGNSKHWEDILRKLSGSCHMDAGSTLRFFKPLTQWLVKENKRLGNKIGW</sequence>
<dbReference type="PANTHER" id="PTHR10514:SF27">
    <property type="entry name" value="ANGIOTENSIN-CONVERTING ENZYME"/>
    <property type="match status" value="1"/>
</dbReference>
<dbReference type="PANTHER" id="PTHR10514">
    <property type="entry name" value="ANGIOTENSIN-CONVERTING ENZYME"/>
    <property type="match status" value="1"/>
</dbReference>
<keyword evidence="4 11" id="KW-1015">Disulfide bond</keyword>
<feature type="active site" description="Proton donor 2" evidence="8">
    <location>
        <position position="983"/>
    </location>
</feature>
<dbReference type="InterPro" id="IPR001548">
    <property type="entry name" value="Peptidase_M2"/>
</dbReference>
<dbReference type="Proteomes" id="UP000007875">
    <property type="component" value="Unassembled WGS sequence"/>
</dbReference>
<feature type="active site" description="Proton acceptor 2" evidence="8">
    <location>
        <position position="851"/>
    </location>
</feature>
<dbReference type="AlphaFoldDB" id="H2Z6E2"/>
<accession>H2Z6E2</accession>
<dbReference type="eggNOG" id="KOG3690">
    <property type="taxonomic scope" value="Eukaryota"/>
</dbReference>
<feature type="active site" description="Proton donor 1" evidence="6">
    <location>
        <position position="983"/>
    </location>
</feature>
<feature type="binding site" evidence="9">
    <location>
        <position position="689"/>
    </location>
    <ligand>
        <name>chloride</name>
        <dbReference type="ChEBI" id="CHEBI:17996"/>
        <label>1</label>
    </ligand>
</feature>
<evidence type="ECO:0000256" key="3">
    <source>
        <dbReference type="ARBA" id="ARBA00022729"/>
    </source>
</evidence>
<dbReference type="GO" id="GO:0008237">
    <property type="term" value="F:metallopeptidase activity"/>
    <property type="evidence" value="ECO:0007669"/>
    <property type="project" value="UniProtKB-KW"/>
</dbReference>
<feature type="disulfide bond" evidence="11 13">
    <location>
        <begin position="615"/>
        <end position="623"/>
    </location>
</feature>
<protein>
    <recommendedName>
        <fullName evidence="14">Angiotensin-converting enzyme</fullName>
        <ecNumber evidence="14">3.4.-.-</ecNumber>
    </recommendedName>
</protein>
<evidence type="ECO:0000256" key="5">
    <source>
        <dbReference type="ARBA" id="ARBA00023180"/>
    </source>
</evidence>
<dbReference type="GO" id="GO:0046872">
    <property type="term" value="F:metal ion binding"/>
    <property type="evidence" value="ECO:0007669"/>
    <property type="project" value="UniProtKB-KW"/>
</dbReference>
<keyword evidence="14" id="KW-0378">Hydrolase</keyword>
<dbReference type="STRING" id="51511.ENSCSAVP00000013154"/>
<evidence type="ECO:0000256" key="13">
    <source>
        <dbReference type="PROSITE-ProRule" id="PRU01355"/>
    </source>
</evidence>
<dbReference type="GeneTree" id="ENSGT00940000163600"/>
<feature type="active site" description="Proton donor 1" evidence="8">
    <location>
        <position position="384"/>
    </location>
</feature>
<keyword evidence="10 14" id="KW-0862">Zinc</keyword>
<dbReference type="InParanoid" id="H2Z6E2"/>
<evidence type="ECO:0000313" key="16">
    <source>
        <dbReference type="Proteomes" id="UP000007875"/>
    </source>
</evidence>
<keyword evidence="14" id="KW-0645">Protease</keyword>
<feature type="disulfide bond" evidence="11">
    <location>
        <begin position="815"/>
        <end position="837"/>
    </location>
</feature>
<proteinExistence type="inferred from homology"/>
<feature type="glycosylation site" description="N-linked (GlcNAc...) asparagine; partial" evidence="7">
    <location>
        <position position="618"/>
    </location>
</feature>
<evidence type="ECO:0000256" key="1">
    <source>
        <dbReference type="ARBA" id="ARBA00001923"/>
    </source>
</evidence>
<keyword evidence="14" id="KW-0482">Metalloprotease</keyword>
<keyword evidence="10 14" id="KW-0479">Metal-binding</keyword>
<evidence type="ECO:0000313" key="15">
    <source>
        <dbReference type="Ensembl" id="ENSCSAVP00000013154.1"/>
    </source>
</evidence>
<keyword evidence="5 7" id="KW-0325">Glycoprotein</keyword>
<feature type="disulfide bond" evidence="13">
    <location>
        <begin position="13"/>
        <end position="21"/>
    </location>
</feature>
<evidence type="ECO:0000256" key="11">
    <source>
        <dbReference type="PIRSR" id="PIRSR601548-4"/>
    </source>
</evidence>
<dbReference type="Ensembl" id="ENSCSAVT00000013303.1">
    <property type="protein sequence ID" value="ENSCSAVP00000013154.1"/>
    <property type="gene ID" value="ENSCSAVG00000007719.1"/>
</dbReference>
<feature type="binding site" evidence="10">
    <location>
        <position position="879"/>
    </location>
    <ligand>
        <name>Zn(2+)</name>
        <dbReference type="ChEBI" id="CHEBI:29105"/>
        <label>1</label>
        <note>catalytic</note>
    </ligand>
</feature>
<reference evidence="15" key="2">
    <citation type="submission" date="2025-08" db="UniProtKB">
        <authorList>
            <consortium name="Ensembl"/>
        </authorList>
    </citation>
    <scope>IDENTIFICATION</scope>
</reference>
<dbReference type="EC" id="3.4.-.-" evidence="14"/>
<comment type="cofactor">
    <cofactor evidence="14">
        <name>Zn(2+)</name>
        <dbReference type="ChEBI" id="CHEBI:29105"/>
    </cofactor>
    <text evidence="14">Binds 2 Zn(2+) ions per subunit.</text>
</comment>
<dbReference type="Gene3D" id="1.10.1370.30">
    <property type="match status" value="2"/>
</dbReference>
<evidence type="ECO:0000256" key="7">
    <source>
        <dbReference type="PIRSR" id="PIRSR601548-10"/>
    </source>
</evidence>
<name>H2Z6E2_CIOSA</name>
<feature type="disulfide bond" evidence="11">
    <location>
        <begin position="1008"/>
        <end position="1020"/>
    </location>
</feature>
<feature type="binding site" evidence="10">
    <location>
        <position position="854"/>
    </location>
    <ligand>
        <name>Zn(2+)</name>
        <dbReference type="ChEBI" id="CHEBI:29105"/>
        <label>1</label>
        <note>catalytic</note>
    </ligand>
</feature>
<feature type="active site" description="Proton acceptor 1" evidence="8">
    <location>
        <position position="252"/>
    </location>
</feature>
<evidence type="ECO:0000256" key="6">
    <source>
        <dbReference type="PIRSR" id="PIRSR601548-1"/>
    </source>
</evidence>
<evidence type="ECO:0000256" key="9">
    <source>
        <dbReference type="PIRSR" id="PIRSR601548-2"/>
    </source>
</evidence>
<keyword evidence="16" id="KW-1185">Reference proteome</keyword>
<feature type="binding site" evidence="12">
    <location>
        <position position="854"/>
    </location>
    <ligand>
        <name>Zn(2+)</name>
        <dbReference type="ChEBI" id="CHEBI:29105"/>
        <label>2</label>
        <note>catalytic</note>
    </ligand>
</feature>
<dbReference type="GO" id="GO:0008241">
    <property type="term" value="F:peptidyl-dipeptidase activity"/>
    <property type="evidence" value="ECO:0007669"/>
    <property type="project" value="UniProtKB-EC"/>
</dbReference>
<feature type="binding site" evidence="12">
    <location>
        <position position="850"/>
    </location>
    <ligand>
        <name>Zn(2+)</name>
        <dbReference type="ChEBI" id="CHEBI:29105"/>
        <label>2</label>
        <note>catalytic</note>
    </ligand>
</feature>
<feature type="binding site" evidence="10">
    <location>
        <position position="850"/>
    </location>
    <ligand>
        <name>Zn(2+)</name>
        <dbReference type="ChEBI" id="CHEBI:29105"/>
        <label>1</label>
        <note>catalytic</note>
    </ligand>
</feature>
<dbReference type="PRINTS" id="PR00791">
    <property type="entry name" value="PEPDIPTASEA"/>
</dbReference>
<feature type="binding site" evidence="9">
    <location>
        <position position="992"/>
    </location>
    <ligand>
        <name>chloride</name>
        <dbReference type="ChEBI" id="CHEBI:17996"/>
        <label>1</label>
    </ligand>
</feature>